<dbReference type="Pfam" id="PF07833">
    <property type="entry name" value="Cu_amine_oxidN1"/>
    <property type="match status" value="1"/>
</dbReference>
<dbReference type="EMBL" id="CP011388">
    <property type="protein sequence ID" value="ANE47001.1"/>
    <property type="molecule type" value="Genomic_DNA"/>
</dbReference>
<accession>A0A172TIY3</accession>
<dbReference type="Gene3D" id="3.30.457.10">
    <property type="entry name" value="Copper amine oxidase-like, N-terminal domain"/>
    <property type="match status" value="1"/>
</dbReference>
<dbReference type="Gene3D" id="3.40.50.1110">
    <property type="entry name" value="SGNH hydrolase"/>
    <property type="match status" value="1"/>
</dbReference>
<dbReference type="SUPFAM" id="SSF55383">
    <property type="entry name" value="Copper amine oxidase, domain N"/>
    <property type="match status" value="1"/>
</dbReference>
<evidence type="ECO:0000259" key="2">
    <source>
        <dbReference type="Pfam" id="PF07833"/>
    </source>
</evidence>
<dbReference type="InterPro" id="IPR051532">
    <property type="entry name" value="Ester_Hydrolysis_Enzymes"/>
</dbReference>
<name>A0A172TIY3_9BACL</name>
<feature type="domain" description="Copper amine oxidase-like N-terminal" evidence="2">
    <location>
        <begin position="301"/>
        <end position="406"/>
    </location>
</feature>
<gene>
    <name evidence="4" type="ORF">SY83_12765</name>
</gene>
<dbReference type="PATRIC" id="fig|1178515.4.peg.2555"/>
<protein>
    <recommendedName>
        <fullName evidence="6">Copper amine oxidase</fullName>
    </recommendedName>
</protein>
<sequence>MLTKVLSAGAVSLVLTALLTSAVTAAPVKNPTSQNIEYVALGDSLTVGYEPGYTADSAPYGFVERLYEQALYHGMTEVKNYGINGLTTSGLKKYIAAIAEDLTITAGEIQPELSGDLADKRAGQTAEVKKELQSATLITVTIGGNDFLNLLETIGYDFNRIDTIAAEVPAILDNYKRDIVEILRMLRTLNPTAEIVLSDQYQPLPEFVNKDAYAELSVVTDLFALTMEEVAASQTTGPKPVIVPVGKAFEGREGEFTHIVMNRDIHPNQSGYEAMAKAFAETIWGKYNTLTDPAKPAVVAAGKEIVSPYKPIVVNGTTSVSIKEITDALGAKTRWDAASKSTVVTYGGKVVKLKGGAKTMIVNGKTVAVTSPVRFVQGKTYVPLRLLTEGLGFKLYFSGKSQTIYINK</sequence>
<evidence type="ECO:0008006" key="6">
    <source>
        <dbReference type="Google" id="ProtNLM"/>
    </source>
</evidence>
<organism evidence="4 5">
    <name type="scientific">Paenibacillus swuensis</name>
    <dbReference type="NCBI Taxonomy" id="1178515"/>
    <lineage>
        <taxon>Bacteria</taxon>
        <taxon>Bacillati</taxon>
        <taxon>Bacillota</taxon>
        <taxon>Bacilli</taxon>
        <taxon>Bacillales</taxon>
        <taxon>Paenibacillaceae</taxon>
        <taxon>Paenibacillus</taxon>
    </lineage>
</organism>
<dbReference type="Proteomes" id="UP000076927">
    <property type="component" value="Chromosome"/>
</dbReference>
<dbReference type="InterPro" id="IPR013830">
    <property type="entry name" value="SGNH_hydro"/>
</dbReference>
<dbReference type="InterPro" id="IPR036582">
    <property type="entry name" value="Mao_N_sf"/>
</dbReference>
<dbReference type="KEGG" id="pswu:SY83_12765"/>
<feature type="chain" id="PRO_5008000832" description="Copper amine oxidase" evidence="1">
    <location>
        <begin position="26"/>
        <end position="408"/>
    </location>
</feature>
<feature type="domain" description="SGNH hydrolase-type esterase" evidence="3">
    <location>
        <begin position="40"/>
        <end position="274"/>
    </location>
</feature>
<keyword evidence="1" id="KW-0732">Signal</keyword>
<dbReference type="GO" id="GO:0004622">
    <property type="term" value="F:phosphatidylcholine lysophospholipase activity"/>
    <property type="evidence" value="ECO:0007669"/>
    <property type="project" value="TreeGrafter"/>
</dbReference>
<dbReference type="RefSeq" id="WP_068607040.1">
    <property type="nucleotide sequence ID" value="NZ_CP011388.1"/>
</dbReference>
<proteinExistence type="predicted"/>
<dbReference type="InterPro" id="IPR012854">
    <property type="entry name" value="Cu_amine_oxidase-like_N"/>
</dbReference>
<dbReference type="SUPFAM" id="SSF52266">
    <property type="entry name" value="SGNH hydrolase"/>
    <property type="match status" value="1"/>
</dbReference>
<evidence type="ECO:0000313" key="4">
    <source>
        <dbReference type="EMBL" id="ANE47001.1"/>
    </source>
</evidence>
<evidence type="ECO:0000259" key="3">
    <source>
        <dbReference type="Pfam" id="PF13472"/>
    </source>
</evidence>
<evidence type="ECO:0000313" key="5">
    <source>
        <dbReference type="Proteomes" id="UP000076927"/>
    </source>
</evidence>
<evidence type="ECO:0000256" key="1">
    <source>
        <dbReference type="SAM" id="SignalP"/>
    </source>
</evidence>
<dbReference type="AlphaFoldDB" id="A0A172TIY3"/>
<feature type="signal peptide" evidence="1">
    <location>
        <begin position="1"/>
        <end position="25"/>
    </location>
</feature>
<dbReference type="PANTHER" id="PTHR30383">
    <property type="entry name" value="THIOESTERASE 1/PROTEASE 1/LYSOPHOSPHOLIPASE L1"/>
    <property type="match status" value="1"/>
</dbReference>
<dbReference type="InterPro" id="IPR036514">
    <property type="entry name" value="SGNH_hydro_sf"/>
</dbReference>
<dbReference type="STRING" id="1178515.SY83_12765"/>
<keyword evidence="5" id="KW-1185">Reference proteome</keyword>
<dbReference type="Pfam" id="PF13472">
    <property type="entry name" value="Lipase_GDSL_2"/>
    <property type="match status" value="1"/>
</dbReference>
<reference evidence="4 5" key="1">
    <citation type="submission" date="2015-01" db="EMBL/GenBank/DDBJ databases">
        <title>Paenibacillus swuensis/DY6/whole genome sequencing.</title>
        <authorList>
            <person name="Kim M.K."/>
            <person name="Srinivasan S."/>
            <person name="Lee J.-J."/>
        </authorList>
    </citation>
    <scope>NUCLEOTIDE SEQUENCE [LARGE SCALE GENOMIC DNA]</scope>
    <source>
        <strain evidence="4 5">DY6</strain>
    </source>
</reference>
<dbReference type="PANTHER" id="PTHR30383:SF27">
    <property type="entry name" value="SPORE GERMINATION LIPASE LIPC"/>
    <property type="match status" value="1"/>
</dbReference>